<dbReference type="Pfam" id="PF00194">
    <property type="entry name" value="Carb_anhydrase"/>
    <property type="match status" value="2"/>
</dbReference>
<evidence type="ECO:0000313" key="4">
    <source>
        <dbReference type="Proteomes" id="UP001059041"/>
    </source>
</evidence>
<dbReference type="GO" id="GO:0004089">
    <property type="term" value="F:carbonate dehydratase activity"/>
    <property type="evidence" value="ECO:0007669"/>
    <property type="project" value="InterPro"/>
</dbReference>
<dbReference type="PANTHER" id="PTHR18952:SF200">
    <property type="entry name" value="CARBONIC ANHYDRASE"/>
    <property type="match status" value="1"/>
</dbReference>
<evidence type="ECO:0000313" key="3">
    <source>
        <dbReference type="EMBL" id="KAI7797219.1"/>
    </source>
</evidence>
<dbReference type="Proteomes" id="UP001059041">
    <property type="component" value="Linkage Group LG18"/>
</dbReference>
<dbReference type="EMBL" id="JAFHDT010000018">
    <property type="protein sequence ID" value="KAI7797219.1"/>
    <property type="molecule type" value="Genomic_DNA"/>
</dbReference>
<dbReference type="AlphaFoldDB" id="A0A9W7THX3"/>
<dbReference type="PROSITE" id="PS51144">
    <property type="entry name" value="ALPHA_CA_2"/>
    <property type="match status" value="1"/>
</dbReference>
<evidence type="ECO:0000259" key="2">
    <source>
        <dbReference type="PROSITE" id="PS51144"/>
    </source>
</evidence>
<dbReference type="SUPFAM" id="SSF51069">
    <property type="entry name" value="Carbonic anhydrase"/>
    <property type="match status" value="1"/>
</dbReference>
<evidence type="ECO:0000256" key="1">
    <source>
        <dbReference type="ARBA" id="ARBA00010718"/>
    </source>
</evidence>
<comment type="similarity">
    <text evidence="1">Belongs to the alpha-carbonic anhydrase family.</text>
</comment>
<dbReference type="InterPro" id="IPR023561">
    <property type="entry name" value="Carbonic_anhydrase_a-class"/>
</dbReference>
<dbReference type="GO" id="GO:0008270">
    <property type="term" value="F:zinc ion binding"/>
    <property type="evidence" value="ECO:0007669"/>
    <property type="project" value="InterPro"/>
</dbReference>
<dbReference type="PANTHER" id="PTHR18952">
    <property type="entry name" value="CARBONIC ANHYDRASE"/>
    <property type="match status" value="1"/>
</dbReference>
<keyword evidence="4" id="KW-1185">Reference proteome</keyword>
<dbReference type="Gene3D" id="3.10.200.10">
    <property type="entry name" value="Alpha carbonic anhydrase"/>
    <property type="match status" value="2"/>
</dbReference>
<proteinExistence type="inferred from homology"/>
<feature type="domain" description="Alpha-carbonic anhydrase" evidence="2">
    <location>
        <begin position="16"/>
        <end position="250"/>
    </location>
</feature>
<accession>A0A9W7THX3</accession>
<comment type="caution">
    <text evidence="3">The sequence shown here is derived from an EMBL/GenBank/DDBJ whole genome shotgun (WGS) entry which is preliminary data.</text>
</comment>
<organism evidence="3 4">
    <name type="scientific">Triplophysa rosa</name>
    <name type="common">Cave loach</name>
    <dbReference type="NCBI Taxonomy" id="992332"/>
    <lineage>
        <taxon>Eukaryota</taxon>
        <taxon>Metazoa</taxon>
        <taxon>Chordata</taxon>
        <taxon>Craniata</taxon>
        <taxon>Vertebrata</taxon>
        <taxon>Euteleostomi</taxon>
        <taxon>Actinopterygii</taxon>
        <taxon>Neopterygii</taxon>
        <taxon>Teleostei</taxon>
        <taxon>Ostariophysi</taxon>
        <taxon>Cypriniformes</taxon>
        <taxon>Nemacheilidae</taxon>
        <taxon>Triplophysa</taxon>
    </lineage>
</organism>
<dbReference type="SMART" id="SM01057">
    <property type="entry name" value="Carb_anhydrase"/>
    <property type="match status" value="1"/>
</dbReference>
<dbReference type="InterPro" id="IPR036398">
    <property type="entry name" value="CA_dom_sf"/>
</dbReference>
<gene>
    <name evidence="3" type="ORF">IRJ41_021503</name>
</gene>
<dbReference type="InterPro" id="IPR001148">
    <property type="entry name" value="CA_dom"/>
</dbReference>
<protein>
    <submittedName>
        <fullName evidence="3">Carbonic anhydrase XVb</fullName>
    </submittedName>
</protein>
<reference evidence="3" key="1">
    <citation type="submission" date="2021-02" db="EMBL/GenBank/DDBJ databases">
        <title>Comparative genomics reveals that relaxation of natural selection precedes convergent phenotypic evolution of cavefish.</title>
        <authorList>
            <person name="Peng Z."/>
        </authorList>
    </citation>
    <scope>NUCLEOTIDE SEQUENCE</scope>
    <source>
        <tissue evidence="3">Muscle</tissue>
    </source>
</reference>
<sequence length="263" mass="29277">MSCSSSGIHSMHSVNLNWCYHLPYCSDVVWPTIAERDCNGTRQSPIDIVTANVLPDANLMSFKFTGYDDDTTFYEIENIGYTIQIALDQEKMQMEGGGLPGLFISTQFHLHWGMGSAMPGSEHAVDGKRYPMEATNDTGKPKSWKTLTSYLAKIANAGDKVCITQYISMDDLLPEVDRTKYYRYLGSLTTPNCNEGVVWTIFKDPIKVSQDLIDLFSTTVYINKVSSSPLMTNTFRGIQPINGRIVASQVTSTILSSETNPCF</sequence>
<name>A0A9W7THX3_TRIRA</name>
<dbReference type="GO" id="GO:0005886">
    <property type="term" value="C:plasma membrane"/>
    <property type="evidence" value="ECO:0007669"/>
    <property type="project" value="TreeGrafter"/>
</dbReference>